<protein>
    <submittedName>
        <fullName evidence="3">AsnC family transcriptional regulator</fullName>
    </submittedName>
</protein>
<organism evidence="3 4">
    <name type="scientific">Ornithinimicrobium humiphilum</name>
    <dbReference type="NCBI Taxonomy" id="125288"/>
    <lineage>
        <taxon>Bacteria</taxon>
        <taxon>Bacillati</taxon>
        <taxon>Actinomycetota</taxon>
        <taxon>Actinomycetes</taxon>
        <taxon>Micrococcales</taxon>
        <taxon>Ornithinimicrobiaceae</taxon>
        <taxon>Ornithinimicrobium</taxon>
    </lineage>
</organism>
<dbReference type="GO" id="GO:0043565">
    <property type="term" value="F:sequence-specific DNA binding"/>
    <property type="evidence" value="ECO:0007669"/>
    <property type="project" value="TreeGrafter"/>
</dbReference>
<dbReference type="GO" id="GO:0043200">
    <property type="term" value="P:response to amino acid"/>
    <property type="evidence" value="ECO:0007669"/>
    <property type="project" value="TreeGrafter"/>
</dbReference>
<accession>A0A543KN43</accession>
<comment type="caution">
    <text evidence="3">The sequence shown here is derived from an EMBL/GenBank/DDBJ whole genome shotgun (WGS) entry which is preliminary data.</text>
</comment>
<keyword evidence="4" id="KW-1185">Reference proteome</keyword>
<proteinExistence type="predicted"/>
<dbReference type="InterPro" id="IPR011008">
    <property type="entry name" value="Dimeric_a/b-barrel"/>
</dbReference>
<feature type="domain" description="Transcription regulator AsnC/Lrp ligand binding" evidence="2">
    <location>
        <begin position="44"/>
        <end position="115"/>
    </location>
</feature>
<dbReference type="SUPFAM" id="SSF54909">
    <property type="entry name" value="Dimeric alpha+beta barrel"/>
    <property type="match status" value="1"/>
</dbReference>
<name>A0A543KN43_9MICO</name>
<evidence type="ECO:0000313" key="4">
    <source>
        <dbReference type="Proteomes" id="UP000315133"/>
    </source>
</evidence>
<dbReference type="Gene3D" id="3.30.70.920">
    <property type="match status" value="1"/>
</dbReference>
<dbReference type="PANTHER" id="PTHR30154:SF50">
    <property type="entry name" value="TRANSCRIPTIONAL REGULATOR, ASNC FAMILY"/>
    <property type="match status" value="1"/>
</dbReference>
<gene>
    <name evidence="3" type="ORF">FB476_1354</name>
</gene>
<dbReference type="Proteomes" id="UP000315133">
    <property type="component" value="Unassembled WGS sequence"/>
</dbReference>
<dbReference type="EMBL" id="VFPU01000001">
    <property type="protein sequence ID" value="TQM96486.1"/>
    <property type="molecule type" value="Genomic_DNA"/>
</dbReference>
<dbReference type="Pfam" id="PF01037">
    <property type="entry name" value="AsnC_trans_reg"/>
    <property type="match status" value="1"/>
</dbReference>
<evidence type="ECO:0000259" key="2">
    <source>
        <dbReference type="Pfam" id="PF01037"/>
    </source>
</evidence>
<dbReference type="GO" id="GO:0005829">
    <property type="term" value="C:cytosol"/>
    <property type="evidence" value="ECO:0007669"/>
    <property type="project" value="TreeGrafter"/>
</dbReference>
<evidence type="ECO:0000313" key="3">
    <source>
        <dbReference type="EMBL" id="TQM96486.1"/>
    </source>
</evidence>
<dbReference type="PANTHER" id="PTHR30154">
    <property type="entry name" value="LEUCINE-RESPONSIVE REGULATORY PROTEIN"/>
    <property type="match status" value="1"/>
</dbReference>
<dbReference type="InterPro" id="IPR019887">
    <property type="entry name" value="Tscrpt_reg_AsnC/Lrp_C"/>
</dbReference>
<sequence>MGLSAACGPAAPGSAGAGPTGRPEQPRAAVVRPARVTGVISAIVLIKVEVARIPEAAQQIAEINGVREVYSVTGDVDLVAVVQVSRHEDFHDVIADRLNKVPGVLETNTHIAFRTYSEEDLEAGFDLGLDG</sequence>
<feature type="compositionally biased region" description="Low complexity" evidence="1">
    <location>
        <begin position="1"/>
        <end position="14"/>
    </location>
</feature>
<reference evidence="3 4" key="1">
    <citation type="submission" date="2019-06" db="EMBL/GenBank/DDBJ databases">
        <title>Sequencing the genomes of 1000 actinobacteria strains.</title>
        <authorList>
            <person name="Klenk H.-P."/>
        </authorList>
    </citation>
    <scope>NUCLEOTIDE SEQUENCE [LARGE SCALE GENOMIC DNA]</scope>
    <source>
        <strain evidence="3 4">DSM 12362</strain>
    </source>
</reference>
<evidence type="ECO:0000256" key="1">
    <source>
        <dbReference type="SAM" id="MobiDB-lite"/>
    </source>
</evidence>
<feature type="region of interest" description="Disordered" evidence="1">
    <location>
        <begin position="1"/>
        <end position="26"/>
    </location>
</feature>
<dbReference type="AlphaFoldDB" id="A0A543KN43"/>